<dbReference type="InParanoid" id="A0A1X7VR49"/>
<dbReference type="CDD" id="cd06454">
    <property type="entry name" value="KBL_like"/>
    <property type="match status" value="1"/>
</dbReference>
<dbReference type="EnsemblMetazoa" id="Aqu2.1.42552_001">
    <property type="protein sequence ID" value="Aqu2.1.42552_001"/>
    <property type="gene ID" value="Aqu2.1.42552"/>
</dbReference>
<dbReference type="FunFam" id="3.40.640.10:FF:000006">
    <property type="entry name" value="5-aminolevulinate synthase, mitochondrial"/>
    <property type="match status" value="1"/>
</dbReference>
<reference evidence="24" key="1">
    <citation type="journal article" date="2010" name="Nature">
        <title>The Amphimedon queenslandica genome and the evolution of animal complexity.</title>
        <authorList>
            <person name="Srivastava M."/>
            <person name="Simakov O."/>
            <person name="Chapman J."/>
            <person name="Fahey B."/>
            <person name="Gauthier M.E."/>
            <person name="Mitros T."/>
            <person name="Richards G.S."/>
            <person name="Conaco C."/>
            <person name="Dacre M."/>
            <person name="Hellsten U."/>
            <person name="Larroux C."/>
            <person name="Putnam N.H."/>
            <person name="Stanke M."/>
            <person name="Adamska M."/>
            <person name="Darling A."/>
            <person name="Degnan S.M."/>
            <person name="Oakley T.H."/>
            <person name="Plachetzki D.C."/>
            <person name="Zhai Y."/>
            <person name="Adamski M."/>
            <person name="Calcino A."/>
            <person name="Cummins S.F."/>
            <person name="Goodstein D.M."/>
            <person name="Harris C."/>
            <person name="Jackson D.J."/>
            <person name="Leys S.P."/>
            <person name="Shu S."/>
            <person name="Woodcroft B.J."/>
            <person name="Vervoort M."/>
            <person name="Kosik K.S."/>
            <person name="Manning G."/>
            <person name="Degnan B.M."/>
            <person name="Rokhsar D.S."/>
        </authorList>
    </citation>
    <scope>NUCLEOTIDE SEQUENCE [LARGE SCALE GENOMIC DNA]</scope>
</reference>
<sequence length="609" mass="65733">MLLSSSTSSKCPFLSRVSNSFIAHSGPSLGLYSQRCPVMSRLLHTATKAPVSGKCPFAARSINAERLYLSVHSSLPRANTSASAALSCPYKAFSRSFSTSAPLAAKTSSEKNANFKEGIIPQGNCPFSWSDMISATIKDKFQKLTKTPQLVAKDTKEGNAVPLTADGGLDYESFFQQKVQDKIDDSTYRNFRVLARNAGHFPTAKHFNDPSIPIEEGRDITVWCSNDYMGMSKHPDVLKATIDTISQHGIGAGGTRNISGTSYYHCALEKEVASLHRKDAGLIFSSCYVANDACLSTLCSMLPDCVIFSDAGNHASMIAGIRHSGAKKEIFRHNDPAHLEQLLQKYDPHRPKLVAFESVYSMSGNIGPIKEICQVAKKYNAITFIDEVHAVGLYGDQGAGVAERDGLLDQCDIVSGTLGKAFGAAGGYIAGSKYLIDMIRSYASGFIFTTAMPPMQAVAALTSIRILRGEEGKGLRRRHQAVVKQLRAALTGSGLPVLPSPSHIIPLHVGNAELCTKASRLMMEKHGIYVQDINYPTVARGEEKLRIAPTPHHTDAMKMVFVDALLDTWAELGLPLVERPVAPQPACFKLSLDLPPSFAPGAAAIAVQA</sequence>
<dbReference type="Gene3D" id="3.40.640.10">
    <property type="entry name" value="Type I PLP-dependent aspartate aminotransferase-like (Major domain)"/>
    <property type="match status" value="1"/>
</dbReference>
<dbReference type="GO" id="GO:0003870">
    <property type="term" value="F:5-aminolevulinate synthase activity"/>
    <property type="evidence" value="ECO:0007669"/>
    <property type="project" value="UniProtKB-EC"/>
</dbReference>
<evidence type="ECO:0000256" key="16">
    <source>
        <dbReference type="ARBA" id="ARBA00031945"/>
    </source>
</evidence>
<evidence type="ECO:0000256" key="11">
    <source>
        <dbReference type="ARBA" id="ARBA00023128"/>
    </source>
</evidence>
<evidence type="ECO:0000256" key="5">
    <source>
        <dbReference type="ARBA" id="ARBA00008392"/>
    </source>
</evidence>
<dbReference type="InterPro" id="IPR015421">
    <property type="entry name" value="PyrdxlP-dep_Trfase_major"/>
</dbReference>
<evidence type="ECO:0000256" key="1">
    <source>
        <dbReference type="ARBA" id="ARBA00001933"/>
    </source>
</evidence>
<dbReference type="Gene3D" id="3.90.1150.10">
    <property type="entry name" value="Aspartate Aminotransferase, domain 1"/>
    <property type="match status" value="1"/>
</dbReference>
<comment type="similarity">
    <text evidence="5 19">Belongs to the class-II pyridoxal-phosphate-dependent aminotransferase family.</text>
</comment>
<feature type="domain" description="Aminotransferase class I/classII large" evidence="21">
    <location>
        <begin position="219"/>
        <end position="565"/>
    </location>
</feature>
<dbReference type="GO" id="GO:0030170">
    <property type="term" value="F:pyridoxal phosphate binding"/>
    <property type="evidence" value="ECO:0007669"/>
    <property type="project" value="UniProtKB-UniRule"/>
</dbReference>
<keyword evidence="24" id="KW-1185">Reference proteome</keyword>
<organism evidence="23">
    <name type="scientific">Amphimedon queenslandica</name>
    <name type="common">Sponge</name>
    <dbReference type="NCBI Taxonomy" id="400682"/>
    <lineage>
        <taxon>Eukaryota</taxon>
        <taxon>Metazoa</taxon>
        <taxon>Porifera</taxon>
        <taxon>Demospongiae</taxon>
        <taxon>Heteroscleromorpha</taxon>
        <taxon>Haplosclerida</taxon>
        <taxon>Niphatidae</taxon>
        <taxon>Amphimedon</taxon>
    </lineage>
</organism>
<dbReference type="EC" id="2.3.1.37" evidence="6 20"/>
<evidence type="ECO:0000256" key="19">
    <source>
        <dbReference type="RuleBase" id="RU003693"/>
    </source>
</evidence>
<comment type="subcellular location">
    <subcellularLocation>
        <location evidence="2">Membrane</location>
        <topology evidence="2">Peripheral membrane protein</topology>
    </subcellularLocation>
    <subcellularLocation>
        <location evidence="3">Mitochondrion inner membrane</location>
    </subcellularLocation>
</comment>
<comment type="catalytic activity">
    <reaction evidence="18">
        <text>succinyl-CoA + glycine + H(+) = 5-aminolevulinate + CO2 + CoA</text>
        <dbReference type="Rhea" id="RHEA:12921"/>
        <dbReference type="ChEBI" id="CHEBI:15378"/>
        <dbReference type="ChEBI" id="CHEBI:16526"/>
        <dbReference type="ChEBI" id="CHEBI:57287"/>
        <dbReference type="ChEBI" id="CHEBI:57292"/>
        <dbReference type="ChEBI" id="CHEBI:57305"/>
        <dbReference type="ChEBI" id="CHEBI:356416"/>
        <dbReference type="EC" id="2.3.1.37"/>
    </reaction>
    <physiologicalReaction direction="left-to-right" evidence="18">
        <dbReference type="Rhea" id="RHEA:12922"/>
    </physiologicalReaction>
</comment>
<evidence type="ECO:0000256" key="8">
    <source>
        <dbReference type="ARBA" id="ARBA00022792"/>
    </source>
</evidence>
<dbReference type="KEGG" id="aqu:100637067"/>
<dbReference type="OrthoDB" id="10263824at2759"/>
<accession>A0A1X7VR49</accession>
<dbReference type="PANTHER" id="PTHR13693">
    <property type="entry name" value="CLASS II AMINOTRANSFERASE/8-AMINO-7-OXONONANOATE SYNTHASE"/>
    <property type="match status" value="1"/>
</dbReference>
<dbReference type="STRING" id="400682.A0A1X7VR49"/>
<dbReference type="UniPathway" id="UPA00251">
    <property type="reaction ID" value="UER00375"/>
</dbReference>
<dbReference type="InterPro" id="IPR010961">
    <property type="entry name" value="4pyrrol_synth_NH2levulA_synth"/>
</dbReference>
<evidence type="ECO:0000256" key="12">
    <source>
        <dbReference type="ARBA" id="ARBA00023133"/>
    </source>
</evidence>
<feature type="domain" description="5-aminolevulinate synthase presequence" evidence="22">
    <location>
        <begin position="9"/>
        <end position="96"/>
    </location>
</feature>
<evidence type="ECO:0000256" key="4">
    <source>
        <dbReference type="ARBA" id="ARBA00005029"/>
    </source>
</evidence>
<dbReference type="InterPro" id="IPR015424">
    <property type="entry name" value="PyrdxlP-dep_Trfase"/>
</dbReference>
<dbReference type="GO" id="GO:0006782">
    <property type="term" value="P:protoporphyrinogen IX biosynthetic process"/>
    <property type="evidence" value="ECO:0007669"/>
    <property type="project" value="UniProtKB-UniRule"/>
</dbReference>
<dbReference type="AlphaFoldDB" id="A0A1X7VR49"/>
<keyword evidence="8" id="KW-0999">Mitochondrion inner membrane</keyword>
<dbReference type="InterPro" id="IPR015118">
    <property type="entry name" value="5aminolev_synth_preseq"/>
</dbReference>
<dbReference type="GO" id="GO:0005759">
    <property type="term" value="C:mitochondrial matrix"/>
    <property type="evidence" value="ECO:0007669"/>
    <property type="project" value="InterPro"/>
</dbReference>
<evidence type="ECO:0000256" key="20">
    <source>
        <dbReference type="RuleBase" id="RU910713"/>
    </source>
</evidence>
<keyword evidence="11" id="KW-0496">Mitochondrion</keyword>
<evidence type="ECO:0000256" key="9">
    <source>
        <dbReference type="ARBA" id="ARBA00022898"/>
    </source>
</evidence>
<dbReference type="InterPro" id="IPR001917">
    <property type="entry name" value="Aminotrans_II_pyridoxalP_BS"/>
</dbReference>
<dbReference type="Pfam" id="PF00155">
    <property type="entry name" value="Aminotran_1_2"/>
    <property type="match status" value="1"/>
</dbReference>
<comment type="pathway">
    <text evidence="4 20">Porphyrin-containing compound metabolism; protoporphyrin-IX biosynthesis; 5-aminolevulinate from glycine: step 1/1.</text>
</comment>
<dbReference type="FunCoup" id="A0A1X7VR49">
    <property type="interactions" value="307"/>
</dbReference>
<keyword evidence="12 20" id="KW-0350">Heme biosynthesis</keyword>
<dbReference type="EnsemblMetazoa" id="XM_019999404.1">
    <property type="protein sequence ID" value="XP_019854963.1"/>
    <property type="gene ID" value="LOC100637067"/>
</dbReference>
<dbReference type="NCBIfam" id="TIGR01821">
    <property type="entry name" value="5aminolev_synth"/>
    <property type="match status" value="1"/>
</dbReference>
<evidence type="ECO:0000256" key="15">
    <source>
        <dbReference type="ARBA" id="ARBA00031691"/>
    </source>
</evidence>
<reference evidence="23" key="2">
    <citation type="submission" date="2017-05" db="UniProtKB">
        <authorList>
            <consortium name="EnsemblMetazoa"/>
        </authorList>
    </citation>
    <scope>IDENTIFICATION</scope>
</reference>
<dbReference type="InterPro" id="IPR050087">
    <property type="entry name" value="AON_synthase_class-II"/>
</dbReference>
<dbReference type="SUPFAM" id="SSF53383">
    <property type="entry name" value="PLP-dependent transferases"/>
    <property type="match status" value="1"/>
</dbReference>
<comment type="cofactor">
    <cofactor evidence="1 19">
        <name>pyridoxal 5'-phosphate</name>
        <dbReference type="ChEBI" id="CHEBI:597326"/>
    </cofactor>
</comment>
<evidence type="ECO:0000256" key="18">
    <source>
        <dbReference type="ARBA" id="ARBA00049013"/>
    </source>
</evidence>
<evidence type="ECO:0000313" key="23">
    <source>
        <dbReference type="EnsemblMetazoa" id="Aqu2.1.42552_001"/>
    </source>
</evidence>
<evidence type="ECO:0000256" key="2">
    <source>
        <dbReference type="ARBA" id="ARBA00004170"/>
    </source>
</evidence>
<dbReference type="PANTHER" id="PTHR13693:SF102">
    <property type="entry name" value="2-AMINO-3-KETOBUTYRATE COENZYME A LIGASE, MITOCHONDRIAL"/>
    <property type="match status" value="1"/>
</dbReference>
<proteinExistence type="inferred from homology"/>
<evidence type="ECO:0000256" key="13">
    <source>
        <dbReference type="ARBA" id="ARBA00023136"/>
    </source>
</evidence>
<evidence type="ECO:0000313" key="24">
    <source>
        <dbReference type="Proteomes" id="UP000007879"/>
    </source>
</evidence>
<dbReference type="InterPro" id="IPR015422">
    <property type="entry name" value="PyrdxlP-dep_Trfase_small"/>
</dbReference>
<keyword evidence="13" id="KW-0472">Membrane</keyword>
<dbReference type="OMA" id="SCMVAND"/>
<evidence type="ECO:0000256" key="10">
    <source>
        <dbReference type="ARBA" id="ARBA00022946"/>
    </source>
</evidence>
<gene>
    <name evidence="23" type="primary">100637067</name>
</gene>
<evidence type="ECO:0000256" key="17">
    <source>
        <dbReference type="ARBA" id="ARBA00032773"/>
    </source>
</evidence>
<keyword evidence="7 20" id="KW-0808">Transferase</keyword>
<protein>
    <recommendedName>
        <fullName evidence="6 20">5-aminolevulinate synthase</fullName>
        <ecNumber evidence="6 20">2.3.1.37</ecNumber>
    </recommendedName>
    <alternativeName>
        <fullName evidence="15 20">5-aminolevulinic acid synthase</fullName>
    </alternativeName>
    <alternativeName>
        <fullName evidence="16 20">Delta-ALA synthase</fullName>
    </alternativeName>
    <alternativeName>
        <fullName evidence="17 20">Delta-aminolevulinate synthase</fullName>
    </alternativeName>
</protein>
<dbReference type="PROSITE" id="PS00599">
    <property type="entry name" value="AA_TRANSFER_CLASS_2"/>
    <property type="match status" value="1"/>
</dbReference>
<evidence type="ECO:0000256" key="7">
    <source>
        <dbReference type="ARBA" id="ARBA00022679"/>
    </source>
</evidence>
<evidence type="ECO:0000259" key="21">
    <source>
        <dbReference type="Pfam" id="PF00155"/>
    </source>
</evidence>
<dbReference type="GO" id="GO:0005743">
    <property type="term" value="C:mitochondrial inner membrane"/>
    <property type="evidence" value="ECO:0007669"/>
    <property type="project" value="UniProtKB-SubCell"/>
</dbReference>
<evidence type="ECO:0000256" key="14">
    <source>
        <dbReference type="ARBA" id="ARBA00023315"/>
    </source>
</evidence>
<dbReference type="InterPro" id="IPR004839">
    <property type="entry name" value="Aminotransferase_I/II_large"/>
</dbReference>
<dbReference type="EnsemblMetazoa" id="XM_003382979.3">
    <property type="protein sequence ID" value="XP_003383027.1"/>
    <property type="gene ID" value="LOC100637067"/>
</dbReference>
<dbReference type="Proteomes" id="UP000007879">
    <property type="component" value="Unassembled WGS sequence"/>
</dbReference>
<dbReference type="Pfam" id="PF09029">
    <property type="entry name" value="Preseq_ALAS"/>
    <property type="match status" value="1"/>
</dbReference>
<dbReference type="eggNOG" id="KOG1360">
    <property type="taxonomic scope" value="Eukaryota"/>
</dbReference>
<keyword evidence="9 19" id="KW-0663">Pyridoxal phosphate</keyword>
<name>A0A1X7VR49_AMPQE</name>
<evidence type="ECO:0000259" key="22">
    <source>
        <dbReference type="Pfam" id="PF09029"/>
    </source>
</evidence>
<keyword evidence="10" id="KW-0809">Transit peptide</keyword>
<keyword evidence="14 20" id="KW-0012">Acyltransferase</keyword>
<evidence type="ECO:0000256" key="3">
    <source>
        <dbReference type="ARBA" id="ARBA00004273"/>
    </source>
</evidence>
<evidence type="ECO:0000256" key="6">
    <source>
        <dbReference type="ARBA" id="ARBA00013257"/>
    </source>
</evidence>